<accession>T1H8D7</accession>
<sequence length="397" mass="46496">MNDYISGIRTGDLPLTKPCSRPLDQHPPRAGREWHELRKPLDKLITKKMVESNINVFHKKALKMCHMINKHAETGIEFVLRGYIVNYTIEVLCVTSFGCDINLNETDGIKLKEALESKEIKLCSLCNLENREESVFHFIAVCPILREFRSIYFKKDCLNELEFMDYLNGKCWKSLVNYCKAAWAYRYELLLQARLRNRTLLEGFDTSAVTLHYILFLLAMFPEHQEAVYQEQIDIFGDSPEVEPTWEQLSKMEYLTRVLKEVMRIYCPIGIFRKPTNDIDLGDYKLPKGSTLFIMFYSLHRDPRLWSHPNEFHPDHFLPEECARRPKGSYLPFSWGPRSCPGSVYAMASLKIAVSTAIRRYKFETGVKFEELEYKYGFLLEPKQEYLVRITNRAPLP</sequence>
<keyword evidence="6 13" id="KW-0479">Metal-binding</keyword>
<dbReference type="GO" id="GO:0005506">
    <property type="term" value="F:iron ion binding"/>
    <property type="evidence" value="ECO:0007669"/>
    <property type="project" value="InterPro"/>
</dbReference>
<dbReference type="InterPro" id="IPR001128">
    <property type="entry name" value="Cyt_P450"/>
</dbReference>
<dbReference type="GO" id="GO:0004497">
    <property type="term" value="F:monooxygenase activity"/>
    <property type="evidence" value="ECO:0007669"/>
    <property type="project" value="UniProtKB-KW"/>
</dbReference>
<evidence type="ECO:0000256" key="13">
    <source>
        <dbReference type="PIRSR" id="PIRSR602401-1"/>
    </source>
</evidence>
<dbReference type="EMBL" id="ACPB03017282">
    <property type="status" value="NOT_ANNOTATED_CDS"/>
    <property type="molecule type" value="Genomic_DNA"/>
</dbReference>
<feature type="binding site" description="axial binding residue" evidence="13">
    <location>
        <position position="340"/>
    </location>
    <ligand>
        <name>heme</name>
        <dbReference type="ChEBI" id="CHEBI:30413"/>
    </ligand>
    <ligandPart>
        <name>Fe</name>
        <dbReference type="ChEBI" id="CHEBI:18248"/>
    </ligandPart>
</feature>
<protein>
    <submittedName>
        <fullName evidence="15">Uncharacterized protein</fullName>
    </submittedName>
</protein>
<dbReference type="PROSITE" id="PS00086">
    <property type="entry name" value="CYTOCHROME_P450"/>
    <property type="match status" value="1"/>
</dbReference>
<keyword evidence="7" id="KW-0256">Endoplasmic reticulum</keyword>
<dbReference type="STRING" id="13249.T1H8D7"/>
<evidence type="ECO:0000256" key="7">
    <source>
        <dbReference type="ARBA" id="ARBA00022824"/>
    </source>
</evidence>
<dbReference type="InParanoid" id="T1H8D7"/>
<evidence type="ECO:0000256" key="1">
    <source>
        <dbReference type="ARBA" id="ARBA00001971"/>
    </source>
</evidence>
<keyword evidence="9 14" id="KW-0560">Oxidoreductase</keyword>
<evidence type="ECO:0000256" key="5">
    <source>
        <dbReference type="ARBA" id="ARBA00022617"/>
    </source>
</evidence>
<organism evidence="15 16">
    <name type="scientific">Rhodnius prolixus</name>
    <name type="common">Triatomid bug</name>
    <dbReference type="NCBI Taxonomy" id="13249"/>
    <lineage>
        <taxon>Eukaryota</taxon>
        <taxon>Metazoa</taxon>
        <taxon>Ecdysozoa</taxon>
        <taxon>Arthropoda</taxon>
        <taxon>Hexapoda</taxon>
        <taxon>Insecta</taxon>
        <taxon>Pterygota</taxon>
        <taxon>Neoptera</taxon>
        <taxon>Paraneoptera</taxon>
        <taxon>Hemiptera</taxon>
        <taxon>Heteroptera</taxon>
        <taxon>Panheteroptera</taxon>
        <taxon>Cimicomorpha</taxon>
        <taxon>Reduviidae</taxon>
        <taxon>Triatominae</taxon>
        <taxon>Rhodnius</taxon>
    </lineage>
</organism>
<keyword evidence="5 13" id="KW-0349">Heme</keyword>
<comment type="cofactor">
    <cofactor evidence="1 13">
        <name>heme</name>
        <dbReference type="ChEBI" id="CHEBI:30413"/>
    </cofactor>
</comment>
<evidence type="ECO:0000256" key="10">
    <source>
        <dbReference type="ARBA" id="ARBA00023004"/>
    </source>
</evidence>
<evidence type="ECO:0000256" key="12">
    <source>
        <dbReference type="ARBA" id="ARBA00023136"/>
    </source>
</evidence>
<dbReference type="EnsemblMetazoa" id="RPRC000277-RA">
    <property type="protein sequence ID" value="RPRC000277-PA"/>
    <property type="gene ID" value="RPRC000277"/>
</dbReference>
<dbReference type="GO" id="GO:0016705">
    <property type="term" value="F:oxidoreductase activity, acting on paired donors, with incorporation or reduction of molecular oxygen"/>
    <property type="evidence" value="ECO:0007669"/>
    <property type="project" value="InterPro"/>
</dbReference>
<comment type="subcellular location">
    <subcellularLocation>
        <location evidence="3">Endoplasmic reticulum membrane</location>
        <topology evidence="3">Peripheral membrane protein</topology>
    </subcellularLocation>
    <subcellularLocation>
        <location evidence="2">Microsome membrane</location>
        <topology evidence="2">Peripheral membrane protein</topology>
    </subcellularLocation>
</comment>
<evidence type="ECO:0000256" key="8">
    <source>
        <dbReference type="ARBA" id="ARBA00022848"/>
    </source>
</evidence>
<keyword evidence="16" id="KW-1185">Reference proteome</keyword>
<dbReference type="Gene3D" id="1.10.630.10">
    <property type="entry name" value="Cytochrome P450"/>
    <property type="match status" value="2"/>
</dbReference>
<dbReference type="PANTHER" id="PTHR24291">
    <property type="entry name" value="CYTOCHROME P450 FAMILY 4"/>
    <property type="match status" value="1"/>
</dbReference>
<dbReference type="PRINTS" id="PR00463">
    <property type="entry name" value="EP450I"/>
</dbReference>
<dbReference type="VEuPathDB" id="VectorBase:RPRC000277"/>
<evidence type="ECO:0000256" key="14">
    <source>
        <dbReference type="RuleBase" id="RU000461"/>
    </source>
</evidence>
<dbReference type="PRINTS" id="PR00385">
    <property type="entry name" value="P450"/>
</dbReference>
<evidence type="ECO:0000256" key="6">
    <source>
        <dbReference type="ARBA" id="ARBA00022723"/>
    </source>
</evidence>
<dbReference type="InterPro" id="IPR050196">
    <property type="entry name" value="Cytochrome_P450_Monoox"/>
</dbReference>
<evidence type="ECO:0000256" key="11">
    <source>
        <dbReference type="ARBA" id="ARBA00023033"/>
    </source>
</evidence>
<keyword evidence="8" id="KW-0492">Microsome</keyword>
<dbReference type="eggNOG" id="KOG0157">
    <property type="taxonomic scope" value="Eukaryota"/>
</dbReference>
<evidence type="ECO:0000313" key="15">
    <source>
        <dbReference type="EnsemblMetazoa" id="RPRC000277-PA"/>
    </source>
</evidence>
<dbReference type="PANTHER" id="PTHR24291:SF189">
    <property type="entry name" value="CYTOCHROME P450 4C3-RELATED"/>
    <property type="match status" value="1"/>
</dbReference>
<name>T1H8D7_RHOPR</name>
<evidence type="ECO:0000256" key="2">
    <source>
        <dbReference type="ARBA" id="ARBA00004174"/>
    </source>
</evidence>
<dbReference type="InterPro" id="IPR017972">
    <property type="entry name" value="Cyt_P450_CS"/>
</dbReference>
<dbReference type="HOGENOM" id="CLU_001570_5_1_1"/>
<evidence type="ECO:0000256" key="4">
    <source>
        <dbReference type="ARBA" id="ARBA00010617"/>
    </source>
</evidence>
<evidence type="ECO:0000256" key="3">
    <source>
        <dbReference type="ARBA" id="ARBA00004406"/>
    </source>
</evidence>
<evidence type="ECO:0000256" key="9">
    <source>
        <dbReference type="ARBA" id="ARBA00023002"/>
    </source>
</evidence>
<dbReference type="Pfam" id="PF00067">
    <property type="entry name" value="p450"/>
    <property type="match status" value="1"/>
</dbReference>
<dbReference type="SUPFAM" id="SSF48264">
    <property type="entry name" value="Cytochrome P450"/>
    <property type="match status" value="1"/>
</dbReference>
<dbReference type="InterPro" id="IPR002401">
    <property type="entry name" value="Cyt_P450_E_grp-I"/>
</dbReference>
<dbReference type="GO" id="GO:0020037">
    <property type="term" value="F:heme binding"/>
    <property type="evidence" value="ECO:0007669"/>
    <property type="project" value="InterPro"/>
</dbReference>
<keyword evidence="10 13" id="KW-0408">Iron</keyword>
<dbReference type="GO" id="GO:0005789">
    <property type="term" value="C:endoplasmic reticulum membrane"/>
    <property type="evidence" value="ECO:0007669"/>
    <property type="project" value="UniProtKB-SubCell"/>
</dbReference>
<dbReference type="AlphaFoldDB" id="T1H8D7"/>
<dbReference type="InterPro" id="IPR036396">
    <property type="entry name" value="Cyt_P450_sf"/>
</dbReference>
<evidence type="ECO:0000313" key="16">
    <source>
        <dbReference type="Proteomes" id="UP000015103"/>
    </source>
</evidence>
<proteinExistence type="inferred from homology"/>
<reference evidence="15" key="1">
    <citation type="submission" date="2015-05" db="UniProtKB">
        <authorList>
            <consortium name="EnsemblMetazoa"/>
        </authorList>
    </citation>
    <scope>IDENTIFICATION</scope>
</reference>
<comment type="similarity">
    <text evidence="4 14">Belongs to the cytochrome P450 family.</text>
</comment>
<dbReference type="Proteomes" id="UP000015103">
    <property type="component" value="Unassembled WGS sequence"/>
</dbReference>
<keyword evidence="11 14" id="KW-0503">Monooxygenase</keyword>
<keyword evidence="12" id="KW-0472">Membrane</keyword>